<reference evidence="1" key="1">
    <citation type="journal article" date="2013" name="BMC Genomics">
        <title>Unscrambling butterfly oogenesis.</title>
        <authorList>
            <person name="Carter J.M."/>
            <person name="Baker S.C."/>
            <person name="Pink R."/>
            <person name="Carter D.R."/>
            <person name="Collins A."/>
            <person name="Tomlin J."/>
            <person name="Gibbs M."/>
            <person name="Breuker C.J."/>
        </authorList>
    </citation>
    <scope>NUCLEOTIDE SEQUENCE</scope>
    <source>
        <tissue evidence="1">Ovary</tissue>
    </source>
</reference>
<sequence>MQSTCQNTPKPITRLPTKIINKQPGRELQGTAIRHVSPTIGTKIRNAVPVARTPNATIVRPPNQLVPVRSAFNR</sequence>
<evidence type="ECO:0000313" key="1">
    <source>
        <dbReference type="EMBL" id="JAA84462.1"/>
    </source>
</evidence>
<organism evidence="1">
    <name type="scientific">Pararge aegeria</name>
    <name type="common">speckled wood butterfly</name>
    <dbReference type="NCBI Taxonomy" id="116150"/>
    <lineage>
        <taxon>Eukaryota</taxon>
        <taxon>Metazoa</taxon>
        <taxon>Ecdysozoa</taxon>
        <taxon>Arthropoda</taxon>
        <taxon>Hexapoda</taxon>
        <taxon>Insecta</taxon>
        <taxon>Pterygota</taxon>
        <taxon>Neoptera</taxon>
        <taxon>Endopterygota</taxon>
        <taxon>Lepidoptera</taxon>
        <taxon>Glossata</taxon>
        <taxon>Ditrysia</taxon>
        <taxon>Papilionoidea</taxon>
        <taxon>Nymphalidae</taxon>
        <taxon>Satyrinae</taxon>
        <taxon>Satyrini</taxon>
        <taxon>Parargina</taxon>
        <taxon>Pararge</taxon>
    </lineage>
</organism>
<proteinExistence type="predicted"/>
<protein>
    <submittedName>
        <fullName evidence="1">Uncharacterized protein</fullName>
    </submittedName>
</protein>
<feature type="non-terminal residue" evidence="1">
    <location>
        <position position="74"/>
    </location>
</feature>
<name>S4PVR1_9NEOP</name>
<accession>S4PVR1</accession>
<dbReference type="EMBL" id="GAIX01008098">
    <property type="protein sequence ID" value="JAA84462.1"/>
    <property type="molecule type" value="Transcribed_RNA"/>
</dbReference>
<reference evidence="1" key="2">
    <citation type="submission" date="2013-05" db="EMBL/GenBank/DDBJ databases">
        <authorList>
            <person name="Carter J.-M."/>
            <person name="Baker S.C."/>
            <person name="Pink R."/>
            <person name="Carter D.R.F."/>
            <person name="Collins A."/>
            <person name="Tomlin J."/>
            <person name="Gibbs M."/>
            <person name="Breuker C.J."/>
        </authorList>
    </citation>
    <scope>NUCLEOTIDE SEQUENCE</scope>
    <source>
        <tissue evidence="1">Ovary</tissue>
    </source>
</reference>
<dbReference type="AlphaFoldDB" id="S4PVR1"/>